<feature type="transmembrane region" description="Helical" evidence="4">
    <location>
        <begin position="188"/>
        <end position="209"/>
    </location>
</feature>
<sequence>MDTTLTRTVTAKDAEDVPPAFATLSHTDSFVSPVSHSEPAYHPPATEKGLTQTTTTTSQRTAANRVLSRFRTADSIPLTPPPDGGVNAWIMTFMACLVNFNTWGFVNSFGVFQTYYVNTMQIGSPSAVSWIGSVHVFLVFGIGTFSGRATDAGYFHPVFAIGSLIYCVGILSLSFCDQYWQVFLCHSLTVGFGAGLAFVPSIAVAASYFSHAKRGAALALVSLNKCFPAMALHGPCGPYSSSRRPIATVAACVMRPRLPPRRAGPIIEWTALREGPYTLFLISIFFSFCALYVGFFYIGSFGRDVLGVSQATGIQLLLTMNGVGLVARVIPNIIADRATGPLNLIIPYSIITAVVFFSWLAVDSVSGLWTWAVVQGVSNAGIQALFPVVLTSLTDDPKKMGVRSGMGFTTAGMAVLIGPPIAGALVERLDGDYMGLQLFGGCMLALAAAFQIAARWAKVGWGIRRKV</sequence>
<evidence type="ECO:0000256" key="1">
    <source>
        <dbReference type="ARBA" id="ARBA00004141"/>
    </source>
</evidence>
<comment type="subcellular location">
    <subcellularLocation>
        <location evidence="1">Membrane</location>
        <topology evidence="1">Multi-pass membrane protein</topology>
    </subcellularLocation>
</comment>
<feature type="transmembrane region" description="Helical" evidence="4">
    <location>
        <begin position="154"/>
        <end position="176"/>
    </location>
</feature>
<proteinExistence type="inferred from homology"/>
<feature type="transmembrane region" description="Helical" evidence="4">
    <location>
        <begin position="342"/>
        <end position="362"/>
    </location>
</feature>
<dbReference type="PANTHER" id="PTHR11360:SF130">
    <property type="entry name" value="MAJOR FACILITATOR SUPERFAMILY (MFS) PROFILE DOMAIN-CONTAINING PROTEIN-RELATED"/>
    <property type="match status" value="1"/>
</dbReference>
<dbReference type="InterPro" id="IPR050327">
    <property type="entry name" value="Proton-linked_MCT"/>
</dbReference>
<dbReference type="SUPFAM" id="SSF103473">
    <property type="entry name" value="MFS general substrate transporter"/>
    <property type="match status" value="1"/>
</dbReference>
<feature type="transmembrane region" description="Helical" evidence="4">
    <location>
        <begin position="127"/>
        <end position="148"/>
    </location>
</feature>
<comment type="caution">
    <text evidence="5">The sequence shown here is derived from an EMBL/GenBank/DDBJ whole genome shotgun (WGS) entry which is preliminary data.</text>
</comment>
<dbReference type="Gene3D" id="1.20.1250.20">
    <property type="entry name" value="MFS general substrate transporter like domains"/>
    <property type="match status" value="2"/>
</dbReference>
<keyword evidence="4" id="KW-0472">Membrane</keyword>
<feature type="transmembrane region" description="Helical" evidence="4">
    <location>
        <begin position="368"/>
        <end position="393"/>
    </location>
</feature>
<dbReference type="Pfam" id="PF07690">
    <property type="entry name" value="MFS_1"/>
    <property type="match status" value="1"/>
</dbReference>
<name>A0A0N0NQY4_9EURO</name>
<reference evidence="5 6" key="1">
    <citation type="submission" date="2015-06" db="EMBL/GenBank/DDBJ databases">
        <title>Draft genome of the ant-associated black yeast Phialophora attae CBS 131958.</title>
        <authorList>
            <person name="Moreno L.F."/>
            <person name="Stielow B.J."/>
            <person name="de Hoog S."/>
            <person name="Vicente V.A."/>
            <person name="Weiss V.A."/>
            <person name="de Vries M."/>
            <person name="Cruz L.M."/>
            <person name="Souza E.M."/>
        </authorList>
    </citation>
    <scope>NUCLEOTIDE SEQUENCE [LARGE SCALE GENOMIC DNA]</scope>
    <source>
        <strain evidence="5 6">CBS 131958</strain>
    </source>
</reference>
<evidence type="ECO:0000313" key="5">
    <source>
        <dbReference type="EMBL" id="KPI44209.1"/>
    </source>
</evidence>
<feature type="transmembrane region" description="Helical" evidence="4">
    <location>
        <begin position="277"/>
        <end position="299"/>
    </location>
</feature>
<dbReference type="VEuPathDB" id="FungiDB:AB675_8453"/>
<dbReference type="GeneID" id="28740780"/>
<feature type="transmembrane region" description="Helical" evidence="4">
    <location>
        <begin position="405"/>
        <end position="426"/>
    </location>
</feature>
<feature type="transmembrane region" description="Helical" evidence="4">
    <location>
        <begin position="86"/>
        <end position="106"/>
    </location>
</feature>
<dbReference type="InterPro" id="IPR011701">
    <property type="entry name" value="MFS"/>
</dbReference>
<dbReference type="InterPro" id="IPR036259">
    <property type="entry name" value="MFS_trans_sf"/>
</dbReference>
<dbReference type="Proteomes" id="UP000038010">
    <property type="component" value="Unassembled WGS sequence"/>
</dbReference>
<keyword evidence="6" id="KW-1185">Reference proteome</keyword>
<dbReference type="RefSeq" id="XP_018004172.1">
    <property type="nucleotide sequence ID" value="XM_018148900.1"/>
</dbReference>
<dbReference type="AlphaFoldDB" id="A0A0N0NQY4"/>
<dbReference type="EMBL" id="LFJN01000003">
    <property type="protein sequence ID" value="KPI44209.1"/>
    <property type="molecule type" value="Genomic_DNA"/>
</dbReference>
<organism evidence="5 6">
    <name type="scientific">Cyphellophora attinorum</name>
    <dbReference type="NCBI Taxonomy" id="1664694"/>
    <lineage>
        <taxon>Eukaryota</taxon>
        <taxon>Fungi</taxon>
        <taxon>Dikarya</taxon>
        <taxon>Ascomycota</taxon>
        <taxon>Pezizomycotina</taxon>
        <taxon>Eurotiomycetes</taxon>
        <taxon>Chaetothyriomycetidae</taxon>
        <taxon>Chaetothyriales</taxon>
        <taxon>Cyphellophoraceae</taxon>
        <taxon>Cyphellophora</taxon>
    </lineage>
</organism>
<dbReference type="OrthoDB" id="6499973at2759"/>
<feature type="transmembrane region" description="Helical" evidence="4">
    <location>
        <begin position="438"/>
        <end position="457"/>
    </location>
</feature>
<protein>
    <submittedName>
        <fullName evidence="5">Putative transporter MCH4</fullName>
    </submittedName>
</protein>
<keyword evidence="4" id="KW-0812">Transmembrane</keyword>
<evidence type="ECO:0000256" key="3">
    <source>
        <dbReference type="SAM" id="MobiDB-lite"/>
    </source>
</evidence>
<evidence type="ECO:0000256" key="2">
    <source>
        <dbReference type="ARBA" id="ARBA00006727"/>
    </source>
</evidence>
<keyword evidence="4" id="KW-1133">Transmembrane helix</keyword>
<accession>A0A0N0NQY4</accession>
<evidence type="ECO:0000313" key="6">
    <source>
        <dbReference type="Proteomes" id="UP000038010"/>
    </source>
</evidence>
<feature type="transmembrane region" description="Helical" evidence="4">
    <location>
        <begin position="311"/>
        <end position="330"/>
    </location>
</feature>
<dbReference type="PANTHER" id="PTHR11360">
    <property type="entry name" value="MONOCARBOXYLATE TRANSPORTER"/>
    <property type="match status" value="1"/>
</dbReference>
<dbReference type="GO" id="GO:0016020">
    <property type="term" value="C:membrane"/>
    <property type="evidence" value="ECO:0007669"/>
    <property type="project" value="UniProtKB-SubCell"/>
</dbReference>
<dbReference type="GO" id="GO:0022857">
    <property type="term" value="F:transmembrane transporter activity"/>
    <property type="evidence" value="ECO:0007669"/>
    <property type="project" value="InterPro"/>
</dbReference>
<evidence type="ECO:0000256" key="4">
    <source>
        <dbReference type="SAM" id="Phobius"/>
    </source>
</evidence>
<comment type="similarity">
    <text evidence="2">Belongs to the major facilitator superfamily. Monocarboxylate porter (TC 2.A.1.13) family.</text>
</comment>
<feature type="region of interest" description="Disordered" evidence="3">
    <location>
        <begin position="32"/>
        <end position="58"/>
    </location>
</feature>
<gene>
    <name evidence="5" type="ORF">AB675_8453</name>
</gene>